<evidence type="ECO:0000313" key="1">
    <source>
        <dbReference type="EMBL" id="GHC79593.1"/>
    </source>
</evidence>
<dbReference type="InterPro" id="IPR034660">
    <property type="entry name" value="DinB/YfiT-like"/>
</dbReference>
<dbReference type="SUPFAM" id="SSF109854">
    <property type="entry name" value="DinB/YfiT-like putative metalloenzymes"/>
    <property type="match status" value="1"/>
</dbReference>
<organism evidence="1 2">
    <name type="scientific">Streptomyces finlayi</name>
    <dbReference type="NCBI Taxonomy" id="67296"/>
    <lineage>
        <taxon>Bacteria</taxon>
        <taxon>Bacillati</taxon>
        <taxon>Actinomycetota</taxon>
        <taxon>Actinomycetes</taxon>
        <taxon>Kitasatosporales</taxon>
        <taxon>Streptomycetaceae</taxon>
        <taxon>Streptomyces</taxon>
    </lineage>
</organism>
<proteinExistence type="predicted"/>
<dbReference type="AlphaFoldDB" id="A0A918WT21"/>
<name>A0A918WT21_9ACTN</name>
<dbReference type="Proteomes" id="UP000638353">
    <property type="component" value="Unassembled WGS sequence"/>
</dbReference>
<gene>
    <name evidence="1" type="ORF">GCM10010334_05960</name>
</gene>
<reference evidence="1" key="2">
    <citation type="submission" date="2020-09" db="EMBL/GenBank/DDBJ databases">
        <authorList>
            <person name="Sun Q."/>
            <person name="Ohkuma M."/>
        </authorList>
    </citation>
    <scope>NUCLEOTIDE SEQUENCE</scope>
    <source>
        <strain evidence="1">JCM 4637</strain>
    </source>
</reference>
<evidence type="ECO:0000313" key="2">
    <source>
        <dbReference type="Proteomes" id="UP000638353"/>
    </source>
</evidence>
<reference evidence="1" key="1">
    <citation type="journal article" date="2014" name="Int. J. Syst. Evol. Microbiol.">
        <title>Complete genome sequence of Corynebacterium casei LMG S-19264T (=DSM 44701T), isolated from a smear-ripened cheese.</title>
        <authorList>
            <consortium name="US DOE Joint Genome Institute (JGI-PGF)"/>
            <person name="Walter F."/>
            <person name="Albersmeier A."/>
            <person name="Kalinowski J."/>
            <person name="Ruckert C."/>
        </authorList>
    </citation>
    <scope>NUCLEOTIDE SEQUENCE</scope>
    <source>
        <strain evidence="1">JCM 4637</strain>
    </source>
</reference>
<comment type="caution">
    <text evidence="1">The sequence shown here is derived from an EMBL/GenBank/DDBJ whole genome shotgun (WGS) entry which is preliminary data.</text>
</comment>
<sequence length="201" mass="21875">MTHIEEALAELQRVLEPHADTRDWSAPAGPPEQRMEWSCWETAAHIAHDLTAYAGQLAAEPDDCYLPFDLVVRPGTPPREVLRVIRAAGGMLTSALATAGPDVRAFHWGPCDPTGFEAMGVAETMLHTYDITQGLGMPWTPPARSATYVLERLFPEAPEASEAPGALADGPTEVLLWSTGRGELPGHKRLTSWVWQAAREG</sequence>
<evidence type="ECO:0008006" key="3">
    <source>
        <dbReference type="Google" id="ProtNLM"/>
    </source>
</evidence>
<accession>A0A918WT21</accession>
<dbReference type="RefSeq" id="WP_189821069.1">
    <property type="nucleotide sequence ID" value="NZ_BMVC01000001.1"/>
</dbReference>
<dbReference type="EMBL" id="BMVC01000001">
    <property type="protein sequence ID" value="GHC79593.1"/>
    <property type="molecule type" value="Genomic_DNA"/>
</dbReference>
<protein>
    <recommendedName>
        <fullName evidence="3">Mycothiol-dependent maleylpyruvate isomerase metal-binding domain-containing protein</fullName>
    </recommendedName>
</protein>